<dbReference type="PANTHER" id="PTHR45947">
    <property type="entry name" value="SULFOQUINOVOSYL TRANSFERASE SQD2"/>
    <property type="match status" value="1"/>
</dbReference>
<dbReference type="InterPro" id="IPR050194">
    <property type="entry name" value="Glycosyltransferase_grp1"/>
</dbReference>
<dbReference type="EMBL" id="BSNS01000011">
    <property type="protein sequence ID" value="GLQ54962.1"/>
    <property type="molecule type" value="Genomic_DNA"/>
</dbReference>
<dbReference type="RefSeq" id="WP_284340405.1">
    <property type="nucleotide sequence ID" value="NZ_BSNS01000011.1"/>
</dbReference>
<evidence type="ECO:0000259" key="2">
    <source>
        <dbReference type="Pfam" id="PF13439"/>
    </source>
</evidence>
<keyword evidence="3" id="KW-0808">Transferase</keyword>
<dbReference type="Gene3D" id="3.40.50.2000">
    <property type="entry name" value="Glycogen Phosphorylase B"/>
    <property type="match status" value="2"/>
</dbReference>
<dbReference type="PANTHER" id="PTHR45947:SF3">
    <property type="entry name" value="SULFOQUINOVOSYL TRANSFERASE SQD2"/>
    <property type="match status" value="1"/>
</dbReference>
<dbReference type="SUPFAM" id="SSF53756">
    <property type="entry name" value="UDP-Glycosyltransferase/glycogen phosphorylase"/>
    <property type="match status" value="1"/>
</dbReference>
<accession>A0ABQ5W4H8</accession>
<dbReference type="Proteomes" id="UP001156691">
    <property type="component" value="Unassembled WGS sequence"/>
</dbReference>
<dbReference type="Pfam" id="PF13439">
    <property type="entry name" value="Glyco_transf_4"/>
    <property type="match status" value="1"/>
</dbReference>
<evidence type="ECO:0000259" key="1">
    <source>
        <dbReference type="Pfam" id="PF00534"/>
    </source>
</evidence>
<organism evidence="3 4">
    <name type="scientific">Devosia nitrariae</name>
    <dbReference type="NCBI Taxonomy" id="2071872"/>
    <lineage>
        <taxon>Bacteria</taxon>
        <taxon>Pseudomonadati</taxon>
        <taxon>Pseudomonadota</taxon>
        <taxon>Alphaproteobacteria</taxon>
        <taxon>Hyphomicrobiales</taxon>
        <taxon>Devosiaceae</taxon>
        <taxon>Devosia</taxon>
    </lineage>
</organism>
<dbReference type="Pfam" id="PF00534">
    <property type="entry name" value="Glycos_transf_1"/>
    <property type="match status" value="1"/>
</dbReference>
<evidence type="ECO:0000313" key="3">
    <source>
        <dbReference type="EMBL" id="GLQ54962.1"/>
    </source>
</evidence>
<evidence type="ECO:0000313" key="4">
    <source>
        <dbReference type="Proteomes" id="UP001156691"/>
    </source>
</evidence>
<protein>
    <submittedName>
        <fullName evidence="3">Mannosyltransferase</fullName>
    </submittedName>
</protein>
<feature type="domain" description="Glycosyl transferase family 1" evidence="1">
    <location>
        <begin position="195"/>
        <end position="345"/>
    </location>
</feature>
<dbReference type="InterPro" id="IPR001296">
    <property type="entry name" value="Glyco_trans_1"/>
</dbReference>
<name>A0ABQ5W4H8_9HYPH</name>
<comment type="caution">
    <text evidence="3">The sequence shown here is derived from an EMBL/GenBank/DDBJ whole genome shotgun (WGS) entry which is preliminary data.</text>
</comment>
<keyword evidence="4" id="KW-1185">Reference proteome</keyword>
<keyword evidence="3" id="KW-0328">Glycosyltransferase</keyword>
<dbReference type="GO" id="GO:0016757">
    <property type="term" value="F:glycosyltransferase activity"/>
    <property type="evidence" value="ECO:0007669"/>
    <property type="project" value="UniProtKB-KW"/>
</dbReference>
<dbReference type="InterPro" id="IPR028098">
    <property type="entry name" value="Glyco_trans_4-like_N"/>
</dbReference>
<proteinExistence type="predicted"/>
<feature type="domain" description="Glycosyltransferase subfamily 4-like N-terminal" evidence="2">
    <location>
        <begin position="16"/>
        <end position="188"/>
    </location>
</feature>
<gene>
    <name evidence="3" type="ORF">GCM10010862_22210</name>
</gene>
<sequence>MDRRIAIFHDYFAIRGGGERLVLTLCQAMDAALIYGYRTSESYDERPFPRHSRSLGLQGFRNIRGVRLFALAAAFAARRGLAKAFPIRIFSGVAACFAAPAKGAGGVNIFYCHTPPRFLYDQKDYYLRTLPPWLRVLAALPLTFYERAYRLAVSRMDVVITNSQNTRDRLKQFMDLDSIVVYPPVDTDSFRWTGQADYYLSTARLSKLKRVDRIVAAFRQLPDKKLIVVSGGEEQDALVRMSRDANNIEFKGWVDDEALRQLVGQAVATLYLPIDEDFGISPVEAMAAGKPVIGVAEGGLLETVLPERTGLLLPPNFSDDDLVQAVREMTPERAWSMREACETQASRFAREGFVAAVKAVIADVAHRDRDRDQDASRT</sequence>
<reference evidence="4" key="1">
    <citation type="journal article" date="2019" name="Int. J. Syst. Evol. Microbiol.">
        <title>The Global Catalogue of Microorganisms (GCM) 10K type strain sequencing project: providing services to taxonomists for standard genome sequencing and annotation.</title>
        <authorList>
            <consortium name="The Broad Institute Genomics Platform"/>
            <consortium name="The Broad Institute Genome Sequencing Center for Infectious Disease"/>
            <person name="Wu L."/>
            <person name="Ma J."/>
        </authorList>
    </citation>
    <scope>NUCLEOTIDE SEQUENCE [LARGE SCALE GENOMIC DNA]</scope>
    <source>
        <strain evidence="4">NBRC 112416</strain>
    </source>
</reference>